<sequence>MTSVLAPTAAPDTFAASNVISTNYDNNNTNDTHNPNLAAQEVSTSISIPKTITIDPMDLGATGESLSYPEDLCPPDNFNMVSTWIYRSSFPKKKNFSFLKKLGLKSILTLILEDYPDQNMKFLKENNVKLFQFGIAGNKEPFVQIPDDKICDALAVLLDRRNHPILIHCNKGKHRTGCLIGCLRKLQHWSHTSIFDEYRRFSHPKSRSMDQQFIELFDSREAWKVIDPKWIPDWKTLGHHAGV</sequence>
<dbReference type="AlphaFoldDB" id="A0A9P6SYE9"/>
<accession>A0A9P6SYE9</accession>
<dbReference type="Gene3D" id="3.90.190.10">
    <property type="entry name" value="Protein tyrosine phosphatase superfamily"/>
    <property type="match status" value="1"/>
</dbReference>
<dbReference type="CDD" id="cd14528">
    <property type="entry name" value="PFA-DSP_Siw14"/>
    <property type="match status" value="1"/>
</dbReference>
<dbReference type="PROSITE" id="PS50054">
    <property type="entry name" value="TYR_PHOSPHATASE_DUAL"/>
    <property type="match status" value="1"/>
</dbReference>
<comment type="catalytic activity">
    <reaction evidence="7">
        <text>6-diphospho-1D-myo-inositol pentakisphosphate + H2O = 1D-myo-inositol hexakisphosphate + phosphate + H(+)</text>
        <dbReference type="Rhea" id="RHEA:79703"/>
        <dbReference type="ChEBI" id="CHEBI:15377"/>
        <dbReference type="ChEBI" id="CHEBI:15378"/>
        <dbReference type="ChEBI" id="CHEBI:43474"/>
        <dbReference type="ChEBI" id="CHEBI:58130"/>
        <dbReference type="ChEBI" id="CHEBI:230534"/>
        <dbReference type="EC" id="3.6.1.52"/>
    </reaction>
    <physiologicalReaction direction="left-to-right" evidence="7">
        <dbReference type="Rhea" id="RHEA:79704"/>
    </physiologicalReaction>
</comment>
<comment type="catalytic activity">
    <reaction evidence="6">
        <text>1,5-bis(diphospho)-1D-myo-inositol 2,3,4,6-tetrakisphosphate + H2O = 1-diphospho-1D-myo-inositol 2,3,4,5,6-pentakisphosphate + phosphate + 2 H(+)</text>
        <dbReference type="Rhea" id="RHEA:79699"/>
        <dbReference type="ChEBI" id="CHEBI:15377"/>
        <dbReference type="ChEBI" id="CHEBI:15378"/>
        <dbReference type="ChEBI" id="CHEBI:43474"/>
        <dbReference type="ChEBI" id="CHEBI:74946"/>
        <dbReference type="ChEBI" id="CHEBI:77983"/>
        <dbReference type="EC" id="3.6.1.52"/>
    </reaction>
    <physiologicalReaction direction="left-to-right" evidence="6">
        <dbReference type="Rhea" id="RHEA:79700"/>
    </physiologicalReaction>
</comment>
<dbReference type="PROSITE" id="PS00383">
    <property type="entry name" value="TYR_PHOSPHATASE_1"/>
    <property type="match status" value="1"/>
</dbReference>
<evidence type="ECO:0000256" key="3">
    <source>
        <dbReference type="ARBA" id="ARBA00044949"/>
    </source>
</evidence>
<comment type="catalytic activity">
    <reaction evidence="5">
        <text>3,5-bis(diphospho)-1D-myo-inositol 1,2,4,6-tetrakisphosphate + H2O = 3-diphospho-1D-myo-inositol 1,2,4,5,6-pentakisphosphate + phosphate + 2 H(+)</text>
        <dbReference type="Rhea" id="RHEA:56312"/>
        <dbReference type="ChEBI" id="CHEBI:15377"/>
        <dbReference type="ChEBI" id="CHEBI:15378"/>
        <dbReference type="ChEBI" id="CHEBI:43474"/>
        <dbReference type="ChEBI" id="CHEBI:140372"/>
        <dbReference type="ChEBI" id="CHEBI:140374"/>
        <dbReference type="EC" id="3.6.1.52"/>
    </reaction>
    <physiologicalReaction direction="left-to-right" evidence="5">
        <dbReference type="Rhea" id="RHEA:56313"/>
    </physiologicalReaction>
</comment>
<comment type="catalytic activity">
    <reaction evidence="4">
        <text>5-diphospho-1D-myo-inositol 1,2,3,4,6-pentakisphosphate + H2O = 1D-myo-inositol hexakisphosphate + phosphate + H(+)</text>
        <dbReference type="Rhea" id="RHEA:22384"/>
        <dbReference type="ChEBI" id="CHEBI:15377"/>
        <dbReference type="ChEBI" id="CHEBI:15378"/>
        <dbReference type="ChEBI" id="CHEBI:43474"/>
        <dbReference type="ChEBI" id="CHEBI:58130"/>
        <dbReference type="ChEBI" id="CHEBI:58628"/>
        <dbReference type="EC" id="3.6.1.52"/>
    </reaction>
    <physiologicalReaction direction="left-to-right" evidence="4">
        <dbReference type="Rhea" id="RHEA:22385"/>
    </physiologicalReaction>
</comment>
<comment type="similarity">
    <text evidence="3">Belongs to the protein-tyrosine phosphatase family. Atypical dual-specificity phosphatase Siw14-like subfamily.</text>
</comment>
<evidence type="ECO:0000259" key="8">
    <source>
        <dbReference type="PROSITE" id="PS50054"/>
    </source>
</evidence>
<evidence type="ECO:0000313" key="10">
    <source>
        <dbReference type="Proteomes" id="UP000703661"/>
    </source>
</evidence>
<dbReference type="FunFam" id="3.90.190.10:FF:000024">
    <property type="entry name" value="probable tyrosine-protein phosphatase At1g05000"/>
    <property type="match status" value="1"/>
</dbReference>
<dbReference type="OrthoDB" id="6375174at2759"/>
<dbReference type="Pfam" id="PF03162">
    <property type="entry name" value="Y_phosphatase2"/>
    <property type="match status" value="1"/>
</dbReference>
<evidence type="ECO:0000256" key="7">
    <source>
        <dbReference type="ARBA" id="ARBA00048424"/>
    </source>
</evidence>
<dbReference type="GO" id="GO:0052840">
    <property type="term" value="F:inositol diphosphate tetrakisphosphate diphosphatase activity"/>
    <property type="evidence" value="ECO:0007669"/>
    <property type="project" value="TreeGrafter"/>
</dbReference>
<dbReference type="GO" id="GO:0016791">
    <property type="term" value="F:phosphatase activity"/>
    <property type="evidence" value="ECO:0007669"/>
    <property type="project" value="InterPro"/>
</dbReference>
<organism evidence="9 10">
    <name type="scientific">Entomortierella chlamydospora</name>
    <dbReference type="NCBI Taxonomy" id="101097"/>
    <lineage>
        <taxon>Eukaryota</taxon>
        <taxon>Fungi</taxon>
        <taxon>Fungi incertae sedis</taxon>
        <taxon>Mucoromycota</taxon>
        <taxon>Mortierellomycotina</taxon>
        <taxon>Mortierellomycetes</taxon>
        <taxon>Mortierellales</taxon>
        <taxon>Mortierellaceae</taxon>
        <taxon>Entomortierella</taxon>
    </lineage>
</organism>
<evidence type="ECO:0000256" key="2">
    <source>
        <dbReference type="ARBA" id="ARBA00022801"/>
    </source>
</evidence>
<dbReference type="EMBL" id="JAAAID010001156">
    <property type="protein sequence ID" value="KAG0011400.1"/>
    <property type="molecule type" value="Genomic_DNA"/>
</dbReference>
<evidence type="ECO:0000256" key="6">
    <source>
        <dbReference type="ARBA" id="ARBA00047927"/>
    </source>
</evidence>
<dbReference type="SUPFAM" id="SSF52799">
    <property type="entry name" value="(Phosphotyrosine protein) phosphatases II"/>
    <property type="match status" value="1"/>
</dbReference>
<dbReference type="InterPro" id="IPR029021">
    <property type="entry name" value="Prot-tyrosine_phosphatase-like"/>
</dbReference>
<dbReference type="PANTHER" id="PTHR31126">
    <property type="entry name" value="TYROSINE-PROTEIN PHOSPHATASE"/>
    <property type="match status" value="1"/>
</dbReference>
<proteinExistence type="inferred from homology"/>
<evidence type="ECO:0000256" key="1">
    <source>
        <dbReference type="ARBA" id="ARBA00012527"/>
    </source>
</evidence>
<reference evidence="9" key="1">
    <citation type="journal article" date="2020" name="Fungal Divers.">
        <title>Resolving the Mortierellaceae phylogeny through synthesis of multi-gene phylogenetics and phylogenomics.</title>
        <authorList>
            <person name="Vandepol N."/>
            <person name="Liber J."/>
            <person name="Desiro A."/>
            <person name="Na H."/>
            <person name="Kennedy M."/>
            <person name="Barry K."/>
            <person name="Grigoriev I.V."/>
            <person name="Miller A.N."/>
            <person name="O'Donnell K."/>
            <person name="Stajich J.E."/>
            <person name="Bonito G."/>
        </authorList>
    </citation>
    <scope>NUCLEOTIDE SEQUENCE</scope>
    <source>
        <strain evidence="9">NRRL 2769</strain>
    </source>
</reference>
<dbReference type="Proteomes" id="UP000703661">
    <property type="component" value="Unassembled WGS sequence"/>
</dbReference>
<dbReference type="InterPro" id="IPR004861">
    <property type="entry name" value="Siw14-like"/>
</dbReference>
<feature type="domain" description="Tyrosine-protein phosphatase" evidence="8">
    <location>
        <begin position="77"/>
        <end position="229"/>
    </location>
</feature>
<name>A0A9P6SYE9_9FUNG</name>
<protein>
    <recommendedName>
        <fullName evidence="1">diphosphoinositol-polyphosphate diphosphatase</fullName>
        <ecNumber evidence="1">3.6.1.52</ecNumber>
    </recommendedName>
</protein>
<gene>
    <name evidence="9" type="ORF">BGZ80_000717</name>
</gene>
<dbReference type="EC" id="3.6.1.52" evidence="1"/>
<dbReference type="InterPro" id="IPR016130">
    <property type="entry name" value="Tyr_Pase_AS"/>
</dbReference>
<dbReference type="PANTHER" id="PTHR31126:SF48">
    <property type="entry name" value="INOSITOL PHOSPHATASE SIW14"/>
    <property type="match status" value="1"/>
</dbReference>
<dbReference type="PRINTS" id="PR01911">
    <property type="entry name" value="PFDSPHPHTASE"/>
</dbReference>
<keyword evidence="2" id="KW-0378">Hydrolase</keyword>
<evidence type="ECO:0000313" key="9">
    <source>
        <dbReference type="EMBL" id="KAG0011400.1"/>
    </source>
</evidence>
<evidence type="ECO:0000256" key="5">
    <source>
        <dbReference type="ARBA" id="ARBA00047562"/>
    </source>
</evidence>
<dbReference type="InterPro" id="IPR020428">
    <property type="entry name" value="PFA-DSPs"/>
</dbReference>
<comment type="caution">
    <text evidence="9">The sequence shown here is derived from an EMBL/GenBank/DDBJ whole genome shotgun (WGS) entry which is preliminary data.</text>
</comment>
<evidence type="ECO:0000256" key="4">
    <source>
        <dbReference type="ARBA" id="ARBA00047342"/>
    </source>
</evidence>
<dbReference type="GO" id="GO:0005737">
    <property type="term" value="C:cytoplasm"/>
    <property type="evidence" value="ECO:0007669"/>
    <property type="project" value="TreeGrafter"/>
</dbReference>
<dbReference type="InterPro" id="IPR020422">
    <property type="entry name" value="TYR_PHOSPHATASE_DUAL_dom"/>
</dbReference>
<keyword evidence="10" id="KW-1185">Reference proteome</keyword>